<protein>
    <recommendedName>
        <fullName evidence="1">Reverse transcriptase zinc-binding domain-containing protein</fullName>
    </recommendedName>
</protein>
<proteinExistence type="predicted"/>
<dbReference type="InterPro" id="IPR026960">
    <property type="entry name" value="RVT-Znf"/>
</dbReference>
<dbReference type="Pfam" id="PF13966">
    <property type="entry name" value="zf-RVT"/>
    <property type="match status" value="1"/>
</dbReference>
<organism evidence="2 3">
    <name type="scientific">Coptis chinensis</name>
    <dbReference type="NCBI Taxonomy" id="261450"/>
    <lineage>
        <taxon>Eukaryota</taxon>
        <taxon>Viridiplantae</taxon>
        <taxon>Streptophyta</taxon>
        <taxon>Embryophyta</taxon>
        <taxon>Tracheophyta</taxon>
        <taxon>Spermatophyta</taxon>
        <taxon>Magnoliopsida</taxon>
        <taxon>Ranunculales</taxon>
        <taxon>Ranunculaceae</taxon>
        <taxon>Coptidoideae</taxon>
        <taxon>Coptis</taxon>
    </lineage>
</organism>
<dbReference type="PANTHER" id="PTHR33116:SF85">
    <property type="entry name" value="REVERSE TRANSCRIPTASE ZINC-BINDING DOMAIN-CONTAINING PROTEIN"/>
    <property type="match status" value="1"/>
</dbReference>
<dbReference type="OrthoDB" id="1937542at2759"/>
<evidence type="ECO:0000313" key="2">
    <source>
        <dbReference type="EMBL" id="KAF9595611.1"/>
    </source>
</evidence>
<evidence type="ECO:0000259" key="1">
    <source>
        <dbReference type="Pfam" id="PF13966"/>
    </source>
</evidence>
<name>A0A835HA97_9MAGN</name>
<dbReference type="AlphaFoldDB" id="A0A835HA97"/>
<gene>
    <name evidence="2" type="ORF">IFM89_001360</name>
</gene>
<feature type="domain" description="Reverse transcriptase zinc-binding" evidence="1">
    <location>
        <begin position="65"/>
        <end position="149"/>
    </location>
</feature>
<reference evidence="2 3" key="1">
    <citation type="submission" date="2020-10" db="EMBL/GenBank/DDBJ databases">
        <title>The Coptis chinensis genome and diversification of protoberbering-type alkaloids.</title>
        <authorList>
            <person name="Wang B."/>
            <person name="Shu S."/>
            <person name="Song C."/>
            <person name="Liu Y."/>
        </authorList>
    </citation>
    <scope>NUCLEOTIDE SEQUENCE [LARGE SCALE GENOMIC DNA]</scope>
    <source>
        <strain evidence="2">HL-2020</strain>
        <tissue evidence="2">Leaf</tissue>
    </source>
</reference>
<keyword evidence="3" id="KW-1185">Reference proteome</keyword>
<dbReference type="EMBL" id="JADFTS010000007">
    <property type="protein sequence ID" value="KAF9595611.1"/>
    <property type="molecule type" value="Genomic_DNA"/>
</dbReference>
<comment type="caution">
    <text evidence="2">The sequence shown here is derived from an EMBL/GenBank/DDBJ whole genome shotgun (WGS) entry which is preliminary data.</text>
</comment>
<sequence>MYLSSDILKGCTTTLDMIIQNDEWRITEELQFLLDEHGIDLHSLGKPNSPAADERVWTPELRGNFTVKSAFVEIRSTLATSCWSKVVWKKSIHPQLSAIAWKLVHKCAATQESVKKKGVHISSRCCVCRCNSEDFDHLLWNCAFAHDLWKWIADKFKVGATFATFTEAINMGTCLSPRLQDIWLSIVLGGAVSLWKHRNKVFHEGSKSNLSFCKSFVTSQVLTIASLSKSFSNLQDKDVLHN</sequence>
<dbReference type="Proteomes" id="UP000631114">
    <property type="component" value="Unassembled WGS sequence"/>
</dbReference>
<accession>A0A835HA97</accession>
<dbReference type="PANTHER" id="PTHR33116">
    <property type="entry name" value="REVERSE TRANSCRIPTASE ZINC-BINDING DOMAIN-CONTAINING PROTEIN-RELATED-RELATED"/>
    <property type="match status" value="1"/>
</dbReference>
<evidence type="ECO:0000313" key="3">
    <source>
        <dbReference type="Proteomes" id="UP000631114"/>
    </source>
</evidence>